<dbReference type="PANTHER" id="PTHR37312:SF1">
    <property type="entry name" value="MEMBRANE-BOUND ACYLTRANSFERASE YKRP-RELATED"/>
    <property type="match status" value="1"/>
</dbReference>
<keyword evidence="1" id="KW-0812">Transmembrane</keyword>
<keyword evidence="1" id="KW-1133">Transmembrane helix</keyword>
<keyword evidence="1" id="KW-0472">Membrane</keyword>
<keyword evidence="4" id="KW-1185">Reference proteome</keyword>
<reference evidence="4" key="1">
    <citation type="submission" date="2018-09" db="EMBL/GenBank/DDBJ databases">
        <authorList>
            <person name="Kim I."/>
        </authorList>
    </citation>
    <scope>NUCLEOTIDE SEQUENCE [LARGE SCALE GENOMIC DNA]</scope>
    <source>
        <strain evidence="4">DD4a</strain>
    </source>
</reference>
<feature type="transmembrane region" description="Helical" evidence="1">
    <location>
        <begin position="85"/>
        <end position="103"/>
    </location>
</feature>
<dbReference type="GO" id="GO:0016747">
    <property type="term" value="F:acyltransferase activity, transferring groups other than amino-acyl groups"/>
    <property type="evidence" value="ECO:0007669"/>
    <property type="project" value="InterPro"/>
</dbReference>
<feature type="transmembrane region" description="Helical" evidence="1">
    <location>
        <begin position="204"/>
        <end position="221"/>
    </location>
</feature>
<dbReference type="Proteomes" id="UP000265742">
    <property type="component" value="Unassembled WGS sequence"/>
</dbReference>
<proteinExistence type="predicted"/>
<feature type="transmembrane region" description="Helical" evidence="1">
    <location>
        <begin position="308"/>
        <end position="328"/>
    </location>
</feature>
<feature type="transmembrane region" description="Helical" evidence="1">
    <location>
        <begin position="248"/>
        <end position="268"/>
    </location>
</feature>
<dbReference type="AlphaFoldDB" id="A0A3A1U344"/>
<dbReference type="EMBL" id="QXTG01000001">
    <property type="protein sequence ID" value="RIX30730.1"/>
    <property type="molecule type" value="Genomic_DNA"/>
</dbReference>
<feature type="domain" description="Acyltransferase 3" evidence="2">
    <location>
        <begin position="24"/>
        <end position="325"/>
    </location>
</feature>
<gene>
    <name evidence="3" type="ORF">D1781_04815</name>
</gene>
<accession>A0A3A1U344</accession>
<organism evidence="3 4">
    <name type="scientific">Amnibacterium setariae</name>
    <dbReference type="NCBI Taxonomy" id="2306585"/>
    <lineage>
        <taxon>Bacteria</taxon>
        <taxon>Bacillati</taxon>
        <taxon>Actinomycetota</taxon>
        <taxon>Actinomycetes</taxon>
        <taxon>Micrococcales</taxon>
        <taxon>Microbacteriaceae</taxon>
        <taxon>Amnibacterium</taxon>
    </lineage>
</organism>
<evidence type="ECO:0000313" key="3">
    <source>
        <dbReference type="EMBL" id="RIX30730.1"/>
    </source>
</evidence>
<dbReference type="InterPro" id="IPR002656">
    <property type="entry name" value="Acyl_transf_3_dom"/>
</dbReference>
<feature type="transmembrane region" description="Helical" evidence="1">
    <location>
        <begin position="52"/>
        <end position="73"/>
    </location>
</feature>
<protein>
    <recommendedName>
        <fullName evidence="2">Acyltransferase 3 domain-containing protein</fullName>
    </recommendedName>
</protein>
<feature type="transmembrane region" description="Helical" evidence="1">
    <location>
        <begin position="166"/>
        <end position="184"/>
    </location>
</feature>
<evidence type="ECO:0000313" key="4">
    <source>
        <dbReference type="Proteomes" id="UP000265742"/>
    </source>
</evidence>
<dbReference type="OrthoDB" id="6623990at2"/>
<sequence length="352" mass="38005">MTTASTIRPAVAVRPAPGGRIALWDNARALLIGLVVFGHGLESMRGSTSVDVVYAVVYAFHVPAFLFVSGWFARADRLDAKALLGTSRLLVTWLLAEAGWVVLRLATGEPPFPGSFLVVPSWTLWFLVTLFLMRLLLPYLARLRAPLVLAVVATLGVGLLDVGTAFSASRTICLLPFFLLGWWLRGRGLDRAAWFLAPSVRVRAAAGAAMAVAAGAIVLLMRQDAWTTQLLFWRRGYAGMDLDAVEGVALRGTVLVIAAVMTLALLVLAPRTRFRWSSVGQHTLTVYLLHGPVIELLRRTPLDDAVPSGPLALLLAALLAVVLVVGLGNDLVGRLLKPLTEPDWALRRLSPS</sequence>
<dbReference type="PANTHER" id="PTHR37312">
    <property type="entry name" value="MEMBRANE-BOUND ACYLTRANSFERASE YKRP-RELATED"/>
    <property type="match status" value="1"/>
</dbReference>
<feature type="transmembrane region" description="Helical" evidence="1">
    <location>
        <begin position="143"/>
        <end position="160"/>
    </location>
</feature>
<name>A0A3A1U344_9MICO</name>
<feature type="transmembrane region" description="Helical" evidence="1">
    <location>
        <begin position="21"/>
        <end position="40"/>
    </location>
</feature>
<evidence type="ECO:0000256" key="1">
    <source>
        <dbReference type="SAM" id="Phobius"/>
    </source>
</evidence>
<dbReference type="Pfam" id="PF01757">
    <property type="entry name" value="Acyl_transf_3"/>
    <property type="match status" value="1"/>
</dbReference>
<comment type="caution">
    <text evidence="3">The sequence shown here is derived from an EMBL/GenBank/DDBJ whole genome shotgun (WGS) entry which is preliminary data.</text>
</comment>
<evidence type="ECO:0000259" key="2">
    <source>
        <dbReference type="Pfam" id="PF01757"/>
    </source>
</evidence>
<dbReference type="InterPro" id="IPR052734">
    <property type="entry name" value="Nod_factor_acetyltransferase"/>
</dbReference>
<dbReference type="RefSeq" id="WP_119481091.1">
    <property type="nucleotide sequence ID" value="NZ_QXTG01000001.1"/>
</dbReference>
<feature type="transmembrane region" description="Helical" evidence="1">
    <location>
        <begin position="115"/>
        <end position="136"/>
    </location>
</feature>